<dbReference type="SUPFAM" id="SSF53474">
    <property type="entry name" value="alpha/beta-Hydrolases"/>
    <property type="match status" value="1"/>
</dbReference>
<name>A0A0T5PCH4_9RHOB</name>
<comment type="similarity">
    <text evidence="1">Belongs to the AB hydrolase superfamily.</text>
</comment>
<evidence type="ECO:0000313" key="8">
    <source>
        <dbReference type="Proteomes" id="UP000325785"/>
    </source>
</evidence>
<keyword evidence="7" id="KW-1185">Reference proteome</keyword>
<dbReference type="Proteomes" id="UP000051401">
    <property type="component" value="Unassembled WGS sequence"/>
</dbReference>
<evidence type="ECO:0000256" key="2">
    <source>
        <dbReference type="ARBA" id="ARBA00022801"/>
    </source>
</evidence>
<sequence>MQDSNKSQPEDCRWTLDGLQYAGLAWGPEDGRPVLATHGWMDHADSFRELGPRLTGCRVVAIDLSGQGHSAHRSPDATYNLWDDLPQMAALLDTLGWQTVTLLGHSRGANINSLFAAAQPDRINAVIALDALVPDPVADDAVVDTLRAFIEETRRQSQRRRRTFTSKDDYVTRRSERRNSRQTAEALVDRAVAETSDGFHTRADARLFASSAMKLTRPQVEAVLRALTMPVLNIWAEGGLPTYTTWPAEARRLATNLVADYEAIDIPGDHHVHLDPQGAERIATAILDFLDRKT</sequence>
<dbReference type="PANTHER" id="PTHR43798:SF14">
    <property type="entry name" value="SERINE HYDROLASE-LIKE PROTEIN DDB_G0286239"/>
    <property type="match status" value="1"/>
</dbReference>
<dbReference type="GO" id="GO:0050357">
    <property type="term" value="F:tropinesterase activity"/>
    <property type="evidence" value="ECO:0007669"/>
    <property type="project" value="UniProtKB-EC"/>
</dbReference>
<dbReference type="AlphaFoldDB" id="A0A0T5PCH4"/>
<evidence type="ECO:0000313" key="7">
    <source>
        <dbReference type="Proteomes" id="UP000051401"/>
    </source>
</evidence>
<feature type="region of interest" description="Disordered" evidence="3">
    <location>
        <begin position="157"/>
        <end position="184"/>
    </location>
</feature>
<protein>
    <submittedName>
        <fullName evidence="5">Hydrolase</fullName>
    </submittedName>
    <submittedName>
        <fullName evidence="6">Tropinesterase</fullName>
        <ecNumber evidence="6">3.1.1.10</ecNumber>
    </submittedName>
</protein>
<evidence type="ECO:0000259" key="4">
    <source>
        <dbReference type="Pfam" id="PF00561"/>
    </source>
</evidence>
<dbReference type="PANTHER" id="PTHR43798">
    <property type="entry name" value="MONOACYLGLYCEROL LIPASE"/>
    <property type="match status" value="1"/>
</dbReference>
<feature type="domain" description="AB hydrolase-1" evidence="4">
    <location>
        <begin position="33"/>
        <end position="175"/>
    </location>
</feature>
<dbReference type="EC" id="3.1.1.10" evidence="6"/>
<feature type="compositionally biased region" description="Basic and acidic residues" evidence="3">
    <location>
        <begin position="165"/>
        <end position="179"/>
    </location>
</feature>
<dbReference type="PATRIC" id="fig|540747.5.peg.2524"/>
<gene>
    <name evidence="6" type="ORF">RIdsm_01874</name>
    <name evidence="5" type="ORF">XM52_04750</name>
</gene>
<dbReference type="Gene3D" id="3.40.50.1820">
    <property type="entry name" value="alpha/beta hydrolase"/>
    <property type="match status" value="1"/>
</dbReference>
<dbReference type="RefSeq" id="WP_057813799.1">
    <property type="nucleotide sequence ID" value="NZ_CP031598.1"/>
</dbReference>
<evidence type="ECO:0000256" key="1">
    <source>
        <dbReference type="ARBA" id="ARBA00008645"/>
    </source>
</evidence>
<dbReference type="InterPro" id="IPR050266">
    <property type="entry name" value="AB_hydrolase_sf"/>
</dbReference>
<dbReference type="STRING" id="540747.SAMN04488031_103287"/>
<dbReference type="Pfam" id="PF00561">
    <property type="entry name" value="Abhydrolase_1"/>
    <property type="match status" value="1"/>
</dbReference>
<evidence type="ECO:0000313" key="5">
    <source>
        <dbReference type="EMBL" id="KRS18987.1"/>
    </source>
</evidence>
<dbReference type="EMBL" id="LAXI01000002">
    <property type="protein sequence ID" value="KRS18987.1"/>
    <property type="molecule type" value="Genomic_DNA"/>
</dbReference>
<dbReference type="InterPro" id="IPR029058">
    <property type="entry name" value="AB_hydrolase_fold"/>
</dbReference>
<dbReference type="KEGG" id="rid:RIdsm_01874"/>
<dbReference type="OrthoDB" id="9804723at2"/>
<dbReference type="EMBL" id="CP031598">
    <property type="protein sequence ID" value="QEW26080.1"/>
    <property type="molecule type" value="Genomic_DNA"/>
</dbReference>
<accession>A0A0T5PCH4</accession>
<keyword evidence="2 5" id="KW-0378">Hydrolase</keyword>
<reference evidence="6 8" key="2">
    <citation type="submission" date="2018-08" db="EMBL/GenBank/DDBJ databases">
        <title>Genetic Globetrotter - A new plasmid hitch-hiking vast phylogenetic and geographic distances.</title>
        <authorList>
            <person name="Vollmers J."/>
            <person name="Petersen J."/>
        </authorList>
    </citation>
    <scope>NUCLEOTIDE SEQUENCE [LARGE SCALE GENOMIC DNA]</scope>
    <source>
        <strain evidence="6 8">DSM 26383</strain>
    </source>
</reference>
<dbReference type="GO" id="GO:0016020">
    <property type="term" value="C:membrane"/>
    <property type="evidence" value="ECO:0007669"/>
    <property type="project" value="TreeGrafter"/>
</dbReference>
<organism evidence="5 7">
    <name type="scientific">Roseovarius indicus</name>
    <dbReference type="NCBI Taxonomy" id="540747"/>
    <lineage>
        <taxon>Bacteria</taxon>
        <taxon>Pseudomonadati</taxon>
        <taxon>Pseudomonadota</taxon>
        <taxon>Alphaproteobacteria</taxon>
        <taxon>Rhodobacterales</taxon>
        <taxon>Roseobacteraceae</taxon>
        <taxon>Roseovarius</taxon>
    </lineage>
</organism>
<proteinExistence type="inferred from homology"/>
<reference evidence="5 7" key="1">
    <citation type="submission" date="2015-04" db="EMBL/GenBank/DDBJ databases">
        <title>The draft genome sequence of Roseovarius indicus B108T.</title>
        <authorList>
            <person name="Li G."/>
            <person name="Lai Q."/>
            <person name="Shao Z."/>
            <person name="Yan P."/>
        </authorList>
    </citation>
    <scope>NUCLEOTIDE SEQUENCE [LARGE SCALE GENOMIC DNA]</scope>
    <source>
        <strain evidence="5 7">B108</strain>
    </source>
</reference>
<evidence type="ECO:0000313" key="6">
    <source>
        <dbReference type="EMBL" id="QEW26080.1"/>
    </source>
</evidence>
<dbReference type="Proteomes" id="UP000325785">
    <property type="component" value="Chromosome"/>
</dbReference>
<dbReference type="InterPro" id="IPR000073">
    <property type="entry name" value="AB_hydrolase_1"/>
</dbReference>
<evidence type="ECO:0000256" key="3">
    <source>
        <dbReference type="SAM" id="MobiDB-lite"/>
    </source>
</evidence>